<dbReference type="GO" id="GO:0016874">
    <property type="term" value="F:ligase activity"/>
    <property type="evidence" value="ECO:0007669"/>
    <property type="project" value="UniProtKB-KW"/>
</dbReference>
<dbReference type="Pfam" id="PF00501">
    <property type="entry name" value="AMP-binding"/>
    <property type="match status" value="1"/>
</dbReference>
<dbReference type="InterPro" id="IPR020845">
    <property type="entry name" value="AMP-binding_CS"/>
</dbReference>
<dbReference type="GO" id="GO:0005829">
    <property type="term" value="C:cytosol"/>
    <property type="evidence" value="ECO:0007669"/>
    <property type="project" value="TreeGrafter"/>
</dbReference>
<dbReference type="PROSITE" id="PS00455">
    <property type="entry name" value="AMP_BINDING"/>
    <property type="match status" value="1"/>
</dbReference>
<dbReference type="EC" id="6.3.2.-" evidence="3"/>
<feature type="domain" description="AMP-dependent synthetase/ligase" evidence="1">
    <location>
        <begin position="281"/>
        <end position="454"/>
    </location>
</feature>
<dbReference type="SUPFAM" id="SSF56801">
    <property type="entry name" value="Acetyl-CoA synthetase-like"/>
    <property type="match status" value="1"/>
</dbReference>
<dbReference type="GO" id="GO:0044550">
    <property type="term" value="P:secondary metabolite biosynthetic process"/>
    <property type="evidence" value="ECO:0007669"/>
    <property type="project" value="TreeGrafter"/>
</dbReference>
<dbReference type="Proteomes" id="UP000007437">
    <property type="component" value="Plasmid pBRH01"/>
</dbReference>
<evidence type="ECO:0000259" key="1">
    <source>
        <dbReference type="Pfam" id="PF00501"/>
    </source>
</evidence>
<dbReference type="KEGG" id="brh:RBRH_04227"/>
<dbReference type="eggNOG" id="COG1020">
    <property type="taxonomic scope" value="Bacteria"/>
</dbReference>
<dbReference type="PRINTS" id="PR00154">
    <property type="entry name" value="AMPBINDING"/>
</dbReference>
<dbReference type="InterPro" id="IPR020459">
    <property type="entry name" value="AMP-binding"/>
</dbReference>
<dbReference type="HOGENOM" id="CLU_571966_0_0_4"/>
<sequence>MLKSDAQYRACEQWTRDEAYWSERYTDWTEPATLASRSTPAVQHRLRQTAYLPCKSIGSGATNPRCLSHFILAALAAYLCRLTGEQNVVLGFVVKARFGVDQHVPGMASNILPIQLTVKPDMDLSSVIQQAARGIQCGLQYQRYRSETLRRKLKLAPGQPLFSTIVNVMPFDYDLSFGGHASESHNLLLGPADDLMVAVHTLENNHMLRIDFDANPACYTTDEVIAHQRCFVNLLKTLATSPAQLINSIDLLDAVERQRLLVEWNATECDYPAHLCIHQLFEAQVTRTPGAIALVFEEQTLSYAELNTRANRLAHQLIELGVKPDARVAICAERSPAMVVGLLAILKAGGAYVPLDPAYPSERLTHILADTAPAIALADTAGQSALGDTVLASLTVLDPNILPERAATNPQVPELTAHHLAYVIYTSGSTGTPKGVMVEHAQIVHLFDVAKLDDAQKKNQASTNHPVWMQQALWTNT</sequence>
<gene>
    <name evidence="3" type="ordered locus">RBRH_04227</name>
</gene>
<dbReference type="Gene3D" id="3.40.50.980">
    <property type="match status" value="2"/>
</dbReference>
<keyword evidence="3" id="KW-0614">Plasmid</keyword>
<dbReference type="GO" id="GO:0043041">
    <property type="term" value="P:amino acid activation for nonribosomal peptide biosynthetic process"/>
    <property type="evidence" value="ECO:0007669"/>
    <property type="project" value="TreeGrafter"/>
</dbReference>
<dbReference type="EMBL" id="FR687360">
    <property type="protein sequence ID" value="CBW76532.1"/>
    <property type="molecule type" value="Genomic_DNA"/>
</dbReference>
<proteinExistence type="predicted"/>
<dbReference type="FunFam" id="3.40.50.980:FF:000001">
    <property type="entry name" value="Non-ribosomal peptide synthetase"/>
    <property type="match status" value="1"/>
</dbReference>
<accession>E5ATV8</accession>
<dbReference type="InterPro" id="IPR001242">
    <property type="entry name" value="Condensation_dom"/>
</dbReference>
<dbReference type="RefSeq" id="WP_013428393.1">
    <property type="nucleotide sequence ID" value="NC_014718.1"/>
</dbReference>
<dbReference type="SUPFAM" id="SSF52777">
    <property type="entry name" value="CoA-dependent acyltransferases"/>
    <property type="match status" value="1"/>
</dbReference>
<name>E5ATV8_MYCRK</name>
<evidence type="ECO:0000313" key="3">
    <source>
        <dbReference type="EMBL" id="CBW76532.1"/>
    </source>
</evidence>
<keyword evidence="3" id="KW-0436">Ligase</keyword>
<dbReference type="AlphaFoldDB" id="E5ATV8"/>
<organism evidence="3 4">
    <name type="scientific">Mycetohabitans rhizoxinica (strain DSM 19002 / CIP 109453 / HKI 454)</name>
    <name type="common">Paraburkholderia rhizoxinica</name>
    <dbReference type="NCBI Taxonomy" id="882378"/>
    <lineage>
        <taxon>Bacteria</taxon>
        <taxon>Pseudomonadati</taxon>
        <taxon>Pseudomonadota</taxon>
        <taxon>Betaproteobacteria</taxon>
        <taxon>Burkholderiales</taxon>
        <taxon>Burkholderiaceae</taxon>
        <taxon>Mycetohabitans</taxon>
    </lineage>
</organism>
<evidence type="ECO:0000313" key="4">
    <source>
        <dbReference type="Proteomes" id="UP000007437"/>
    </source>
</evidence>
<dbReference type="GO" id="GO:0031177">
    <property type="term" value="F:phosphopantetheine binding"/>
    <property type="evidence" value="ECO:0007669"/>
    <property type="project" value="TreeGrafter"/>
</dbReference>
<feature type="domain" description="Condensation" evidence="2">
    <location>
        <begin position="5"/>
        <end position="261"/>
    </location>
</feature>
<reference evidence="3 4" key="1">
    <citation type="journal article" date="2011" name="J. Bacteriol.">
        <title>Complete genome sequence of Burkholderia rhizoxinica, an endosymbiont of Rhizopus microsporus.</title>
        <authorList>
            <person name="Lackner G."/>
            <person name="Moebius N."/>
            <person name="Partida-Martinez L."/>
            <person name="Hertweck C."/>
        </authorList>
    </citation>
    <scope>NUCLEOTIDE SEQUENCE [LARGE SCALE GENOMIC DNA]</scope>
    <source>
        <strain evidence="4">DSM 19002 / CIP 109453 / HKI 454</strain>
        <plasmid evidence="3 4">pBRH01</plasmid>
    </source>
</reference>
<dbReference type="InterPro" id="IPR000873">
    <property type="entry name" value="AMP-dep_synth/lig_dom"/>
</dbReference>
<dbReference type="PANTHER" id="PTHR45527">
    <property type="entry name" value="NONRIBOSOMAL PEPTIDE SYNTHETASE"/>
    <property type="match status" value="1"/>
</dbReference>
<evidence type="ECO:0000259" key="2">
    <source>
        <dbReference type="Pfam" id="PF00668"/>
    </source>
</evidence>
<dbReference type="Gene3D" id="3.30.559.30">
    <property type="entry name" value="Nonribosomal peptide synthetase, condensation domain"/>
    <property type="match status" value="1"/>
</dbReference>
<protein>
    <submittedName>
        <fullName evidence="3">Non-ribosomal peptide synthetase modules</fullName>
        <ecNumber evidence="3">6.3.2.-</ecNumber>
    </submittedName>
</protein>
<geneLocation type="plasmid" evidence="3 4">
    <name>pBRH01</name>
</geneLocation>
<dbReference type="PANTHER" id="PTHR45527:SF14">
    <property type="entry name" value="PLIPASTATIN SYNTHASE SUBUNIT B"/>
    <property type="match status" value="1"/>
</dbReference>
<dbReference type="Pfam" id="PF00668">
    <property type="entry name" value="Condensation"/>
    <property type="match status" value="1"/>
</dbReference>